<name>A0A9R0SKS4_TRITD</name>
<dbReference type="GO" id="GO:0051707">
    <property type="term" value="P:response to other organism"/>
    <property type="evidence" value="ECO:0007669"/>
    <property type="project" value="UniProtKB-ARBA"/>
</dbReference>
<keyword evidence="4" id="KW-0547">Nucleotide-binding</keyword>
<feature type="domain" description="Disease resistance protein winged helix" evidence="11">
    <location>
        <begin position="435"/>
        <end position="501"/>
    </location>
</feature>
<evidence type="ECO:0000259" key="9">
    <source>
        <dbReference type="Pfam" id="PF00931"/>
    </source>
</evidence>
<dbReference type="Gene3D" id="1.10.8.430">
    <property type="entry name" value="Helical domain of apoptotic protease-activating factors"/>
    <property type="match status" value="1"/>
</dbReference>
<feature type="region of interest" description="Disordered" evidence="8">
    <location>
        <begin position="1078"/>
        <end position="1106"/>
    </location>
</feature>
<evidence type="ECO:0000256" key="8">
    <source>
        <dbReference type="SAM" id="MobiDB-lite"/>
    </source>
</evidence>
<evidence type="ECO:0000259" key="11">
    <source>
        <dbReference type="Pfam" id="PF23559"/>
    </source>
</evidence>
<keyword evidence="2" id="KW-0433">Leucine-rich repeat</keyword>
<dbReference type="GO" id="GO:0005524">
    <property type="term" value="F:ATP binding"/>
    <property type="evidence" value="ECO:0007669"/>
    <property type="project" value="UniProtKB-KW"/>
</dbReference>
<dbReference type="Pfam" id="PF23598">
    <property type="entry name" value="LRR_14"/>
    <property type="match status" value="1"/>
</dbReference>
<keyword evidence="14" id="KW-1185">Reference proteome</keyword>
<dbReference type="Gene3D" id="1.10.10.10">
    <property type="entry name" value="Winged helix-like DNA-binding domain superfamily/Winged helix DNA-binding domain"/>
    <property type="match status" value="1"/>
</dbReference>
<keyword evidence="6" id="KW-0067">ATP-binding</keyword>
<dbReference type="Pfam" id="PF23559">
    <property type="entry name" value="WHD_DRP"/>
    <property type="match status" value="1"/>
</dbReference>
<dbReference type="EMBL" id="LT934117">
    <property type="protein sequence ID" value="VAH96200.1"/>
    <property type="molecule type" value="Genomic_DNA"/>
</dbReference>
<evidence type="ECO:0000256" key="7">
    <source>
        <dbReference type="ARBA" id="ARBA00023054"/>
    </source>
</evidence>
<dbReference type="PRINTS" id="PR00364">
    <property type="entry name" value="DISEASERSIST"/>
</dbReference>
<feature type="domain" description="Disease resistance N-terminal" evidence="10">
    <location>
        <begin position="10"/>
        <end position="89"/>
    </location>
</feature>
<protein>
    <submittedName>
        <fullName evidence="13">Uncharacterized protein</fullName>
    </submittedName>
</protein>
<dbReference type="InterPro" id="IPR055414">
    <property type="entry name" value="LRR_R13L4/SHOC2-like"/>
</dbReference>
<dbReference type="Gene3D" id="3.40.50.300">
    <property type="entry name" value="P-loop containing nucleotide triphosphate hydrolases"/>
    <property type="match status" value="1"/>
</dbReference>
<dbReference type="InterPro" id="IPR042197">
    <property type="entry name" value="Apaf_helical"/>
</dbReference>
<evidence type="ECO:0000313" key="14">
    <source>
        <dbReference type="Proteomes" id="UP000324705"/>
    </source>
</evidence>
<keyword evidence="3" id="KW-0677">Repeat</keyword>
<dbReference type="InterPro" id="IPR032675">
    <property type="entry name" value="LRR_dom_sf"/>
</dbReference>
<dbReference type="Proteomes" id="UP000324705">
    <property type="component" value="Chromosome 4A"/>
</dbReference>
<organism evidence="13 14">
    <name type="scientific">Triticum turgidum subsp. durum</name>
    <name type="common">Durum wheat</name>
    <name type="synonym">Triticum durum</name>
    <dbReference type="NCBI Taxonomy" id="4567"/>
    <lineage>
        <taxon>Eukaryota</taxon>
        <taxon>Viridiplantae</taxon>
        <taxon>Streptophyta</taxon>
        <taxon>Embryophyta</taxon>
        <taxon>Tracheophyta</taxon>
        <taxon>Spermatophyta</taxon>
        <taxon>Magnoliopsida</taxon>
        <taxon>Liliopsida</taxon>
        <taxon>Poales</taxon>
        <taxon>Poaceae</taxon>
        <taxon>BOP clade</taxon>
        <taxon>Pooideae</taxon>
        <taxon>Triticodae</taxon>
        <taxon>Triticeae</taxon>
        <taxon>Triticinae</taxon>
        <taxon>Triticum</taxon>
    </lineage>
</organism>
<evidence type="ECO:0000259" key="12">
    <source>
        <dbReference type="Pfam" id="PF23598"/>
    </source>
</evidence>
<feature type="compositionally biased region" description="Acidic residues" evidence="8">
    <location>
        <begin position="1081"/>
        <end position="1099"/>
    </location>
</feature>
<evidence type="ECO:0000259" key="10">
    <source>
        <dbReference type="Pfam" id="PF18052"/>
    </source>
</evidence>
<dbReference type="Gene3D" id="3.80.10.10">
    <property type="entry name" value="Ribonuclease Inhibitor"/>
    <property type="match status" value="1"/>
</dbReference>
<reference evidence="13 14" key="1">
    <citation type="submission" date="2017-09" db="EMBL/GenBank/DDBJ databases">
        <authorList>
            <consortium name="International Durum Wheat Genome Sequencing Consortium (IDWGSC)"/>
            <person name="Milanesi L."/>
        </authorList>
    </citation>
    <scope>NUCLEOTIDE SEQUENCE [LARGE SCALE GENOMIC DNA]</scope>
    <source>
        <strain evidence="14">cv. Svevo</strain>
    </source>
</reference>
<evidence type="ECO:0000256" key="3">
    <source>
        <dbReference type="ARBA" id="ARBA00022737"/>
    </source>
</evidence>
<evidence type="ECO:0000256" key="2">
    <source>
        <dbReference type="ARBA" id="ARBA00022614"/>
    </source>
</evidence>
<dbReference type="InterPro" id="IPR002182">
    <property type="entry name" value="NB-ARC"/>
</dbReference>
<keyword evidence="5" id="KW-0611">Plant defense</keyword>
<dbReference type="GO" id="GO:0006952">
    <property type="term" value="P:defense response"/>
    <property type="evidence" value="ECO:0007669"/>
    <property type="project" value="UniProtKB-KW"/>
</dbReference>
<evidence type="ECO:0000256" key="1">
    <source>
        <dbReference type="ARBA" id="ARBA00008894"/>
    </source>
</evidence>
<keyword evidence="7" id="KW-0175">Coiled coil</keyword>
<accession>A0A9R0SKS4</accession>
<dbReference type="InterPro" id="IPR041118">
    <property type="entry name" value="Rx_N"/>
</dbReference>
<dbReference type="InterPro" id="IPR027417">
    <property type="entry name" value="P-loop_NTPase"/>
</dbReference>
<proteinExistence type="inferred from homology"/>
<dbReference type="Gramene" id="TRITD4Av1G204600.1">
    <property type="protein sequence ID" value="TRITD4Av1G204600.1"/>
    <property type="gene ID" value="TRITD4Av1G204600"/>
</dbReference>
<dbReference type="Pfam" id="PF18052">
    <property type="entry name" value="Rx_N"/>
    <property type="match status" value="1"/>
</dbReference>
<dbReference type="Pfam" id="PF00931">
    <property type="entry name" value="NB-ARC"/>
    <property type="match status" value="1"/>
</dbReference>
<dbReference type="PANTHER" id="PTHR36766:SF36">
    <property type="entry name" value="AAA+ ATPASE DOMAIN-CONTAINING PROTEIN"/>
    <property type="match status" value="1"/>
</dbReference>
<feature type="domain" description="Disease resistance R13L4/SHOC-2-like LRR" evidence="12">
    <location>
        <begin position="554"/>
        <end position="890"/>
    </location>
</feature>
<dbReference type="InterPro" id="IPR058922">
    <property type="entry name" value="WHD_DRP"/>
</dbReference>
<gene>
    <name evidence="13" type="ORF">TRITD_4Av1G204600</name>
</gene>
<dbReference type="Gene3D" id="1.20.5.4130">
    <property type="match status" value="1"/>
</dbReference>
<evidence type="ECO:0000256" key="5">
    <source>
        <dbReference type="ARBA" id="ARBA00022821"/>
    </source>
</evidence>
<dbReference type="SUPFAM" id="SSF52058">
    <property type="entry name" value="L domain-like"/>
    <property type="match status" value="1"/>
</dbReference>
<dbReference type="PANTHER" id="PTHR36766">
    <property type="entry name" value="PLANT BROAD-SPECTRUM MILDEW RESISTANCE PROTEIN RPW8"/>
    <property type="match status" value="1"/>
</dbReference>
<evidence type="ECO:0000313" key="13">
    <source>
        <dbReference type="EMBL" id="VAH96200.1"/>
    </source>
</evidence>
<feature type="domain" description="NB-ARC" evidence="9">
    <location>
        <begin position="178"/>
        <end position="347"/>
    </location>
</feature>
<evidence type="ECO:0000256" key="4">
    <source>
        <dbReference type="ARBA" id="ARBA00022741"/>
    </source>
</evidence>
<dbReference type="GO" id="GO:0043531">
    <property type="term" value="F:ADP binding"/>
    <property type="evidence" value="ECO:0007669"/>
    <property type="project" value="InterPro"/>
</dbReference>
<comment type="similarity">
    <text evidence="1">Belongs to the disease resistance NB-LRR family.</text>
</comment>
<sequence length="1106" mass="125856">MAGVLNALASYVTKMLADMARDEVAMLIGVSGQINDLSAKLRDLNNFLEDADRRNITDKSVCAWVEDLKRAMYLATDILDLCHLKAMEQGPSKYMGCLNPLLFCMRNPLHAHDIGTRIKLLNQQLDDICERGRSFNFIKLESYQDRKTNHPPHVDRKTHPVLELSGVIGEKIEEDTRALVELLTKEVHDGSDSILVFAIVGVGGIGKTTLSKKIFNDEAMQAQFSKKIWLSITQDFSEIELLRTAISAVDGKPPESQDKALLVPALVSAIKDKKFFLVLDDMWGVNEWNKLLMTPFSHGALGSRVLVSTRHDDVARGMRAMEPYHHVDKLGSEDAWSLLKKQVLRTERSEPEIDMLKHIGLQILAKCDGLPLAIKVMGGLLCQKKKERRDWENVLNDTIWSVSEMPKELNYAIYLSYEDLSPSLKQCFLHFSLKPKRIVFSDDEFVGMWIAEGFIQGNVDRLEELGIEYHKELIERNLIEPDTSKIGQYVCNMHDVIRSFAQFVARNESLVAHDGEAVNSKLGVQSFLRLSIETKGVESDNFEWRFIQKHKSLRMLILIGCVKIQPSDSLSACPSLRVLHIESANFAALVGSMDQLKHLRYFAVKECDGIETLPENIHNMKFLQHISLDGCKNLVELPDSIVQLRELRYLDIDGTQVNSMPRCFSALTNLRSLWGFQTNMHGDWCSLEELGPLSQLRIIGLMSLKNVSDASFAMKARLAEKKYLHILELCCNNRRSRDGGLVKDVFSERDQSIIEEVFCELYPPPSIEDIRINGYFGRHLPRWIMRTATTPLGSLRLLKLEDLALCTQLPDGLCQLPCLESLMVDEAPMIKHVGPEFVQPQSNHLHPSSHIGVAFPRLHTLTLNMMEEWEEWEWEEEVHAMPVLEELFIQSCKLRCIPPGLASHARFLKKLTIYNVQGFQSVEDFASVVELNLGGLPDLTRISNFPKLQKLEIYCCRKLESLQEMDALWRLELTVQYSERQLPLFLQTVKPSHLLLDCWSFILISMALGKSSSEWAKFSHIQHVEAYANVDGTEKSHHLFYTREPYNVETNIDLQAFSDAVRLLQLWGEDGLPRLAALMESADEDEEDADNPEKIEEESMGQGREE</sequence>
<dbReference type="InterPro" id="IPR036388">
    <property type="entry name" value="WH-like_DNA-bd_sf"/>
</dbReference>
<dbReference type="SUPFAM" id="SSF52540">
    <property type="entry name" value="P-loop containing nucleoside triphosphate hydrolases"/>
    <property type="match status" value="1"/>
</dbReference>
<dbReference type="AlphaFoldDB" id="A0A9R0SKS4"/>
<evidence type="ECO:0000256" key="6">
    <source>
        <dbReference type="ARBA" id="ARBA00022840"/>
    </source>
</evidence>